<dbReference type="PANTHER" id="PTHR31136">
    <property type="entry name" value="DUF1338 DOMAIN-CONTAINING PROTEIN"/>
    <property type="match status" value="1"/>
</dbReference>
<evidence type="ECO:0000256" key="3">
    <source>
        <dbReference type="ARBA" id="ARBA00023002"/>
    </source>
</evidence>
<dbReference type="EMBL" id="JAPTHD010000002">
    <property type="protein sequence ID" value="MDV5823460.1"/>
    <property type="molecule type" value="Genomic_DNA"/>
</dbReference>
<organism evidence="8 9">
    <name type="scientific">Sphingobium naphthae</name>
    <dbReference type="NCBI Taxonomy" id="1886786"/>
    <lineage>
        <taxon>Bacteria</taxon>
        <taxon>Pseudomonadati</taxon>
        <taxon>Pseudomonadota</taxon>
        <taxon>Alphaproteobacteria</taxon>
        <taxon>Sphingomonadales</taxon>
        <taxon>Sphingomonadaceae</taxon>
        <taxon>Sphingobium</taxon>
    </lineage>
</organism>
<evidence type="ECO:0000313" key="9">
    <source>
        <dbReference type="Proteomes" id="UP001185984"/>
    </source>
</evidence>
<dbReference type="RefSeq" id="WP_317516433.1">
    <property type="nucleotide sequence ID" value="NZ_JAPTHD010000002.1"/>
</dbReference>
<dbReference type="Proteomes" id="UP001185984">
    <property type="component" value="Unassembled WGS sequence"/>
</dbReference>
<evidence type="ECO:0000256" key="2">
    <source>
        <dbReference type="ARBA" id="ARBA00022964"/>
    </source>
</evidence>
<dbReference type="Gene3D" id="3.10.180.50">
    <property type="match status" value="1"/>
</dbReference>
<keyword evidence="2" id="KW-0223">Dioxygenase</keyword>
<evidence type="ECO:0000256" key="7">
    <source>
        <dbReference type="ARBA" id="ARBA00035045"/>
    </source>
</evidence>
<evidence type="ECO:0000256" key="1">
    <source>
        <dbReference type="ARBA" id="ARBA00001954"/>
    </source>
</evidence>
<sequence length="346" mass="37749">MSNENMGTIERLVTGALGEAEGRRTLDMLAIDPALLAERGEHVSRAAFAMAMNVGLFHDLLARVPSGAAYVTDALAGGRRILFDHGALRCIRFPDGPTGALPGGEEAFARIFLPLGYEMAAVYPLDRLKMTGRAYRHADYPDAIPQFFLSELHVDRFDPDFAAAAARVFGMSRDPLDHAAREMLRRYAAGEAVAFAVALAALPTILAAFDRQHEPASFEDYQLLLSRSNEAAWIATEGNAFNHATDRVPDVAALAQRLKAQDRPMKERLEISVSGRVRQTAFRADRVARPFADGETRQVSGSFFEFISRDLDPETGLIDLAFDTGNATGIFAMTSARDGAQEGTIR</sequence>
<name>A0ABU3ZVC1_9SPHN</name>
<dbReference type="SMART" id="SM01150">
    <property type="entry name" value="DUF1338"/>
    <property type="match status" value="1"/>
</dbReference>
<comment type="cofactor">
    <cofactor evidence="1">
        <name>Fe(2+)</name>
        <dbReference type="ChEBI" id="CHEBI:29033"/>
    </cofactor>
</comment>
<keyword evidence="3" id="KW-0560">Oxidoreductase</keyword>
<comment type="similarity">
    <text evidence="5">Belongs to the 2-oxoadipate dioxygenase/decarboxylase family.</text>
</comment>
<gene>
    <name evidence="8" type="ORF">O0R41_07625</name>
</gene>
<keyword evidence="9" id="KW-1185">Reference proteome</keyword>
<evidence type="ECO:0000256" key="6">
    <source>
        <dbReference type="ARBA" id="ARBA00035023"/>
    </source>
</evidence>
<evidence type="ECO:0000256" key="4">
    <source>
        <dbReference type="ARBA" id="ARBA00023004"/>
    </source>
</evidence>
<evidence type="ECO:0000256" key="5">
    <source>
        <dbReference type="ARBA" id="ARBA00035013"/>
    </source>
</evidence>
<reference evidence="9" key="1">
    <citation type="journal article" date="2022" name="J Environ Chem Eng">
        <title>Biodegradation of petroleum oil using a constructed nonpathogenic and heavy metal-tolerant bacterial consortium isolated from marine sponges.</title>
        <authorList>
            <person name="Dechsakulwatana C."/>
            <person name="Rungsihiranrut A."/>
            <person name="Muangchinda C."/>
            <person name="Ningthoujam R."/>
            <person name="Klankeo P."/>
            <person name="Pinyakong O."/>
        </authorList>
    </citation>
    <scope>NUCLEOTIDE SEQUENCE [LARGE SCALE GENOMIC DNA]</scope>
    <source>
        <strain evidence="9">MO2-4</strain>
    </source>
</reference>
<comment type="caution">
    <text evidence="8">The sequence shown here is derived from an EMBL/GenBank/DDBJ whole genome shotgun (WGS) entry which is preliminary data.</text>
</comment>
<accession>A0ABU3ZVC1</accession>
<keyword evidence="4" id="KW-0408">Iron</keyword>
<evidence type="ECO:0000313" key="8">
    <source>
        <dbReference type="EMBL" id="MDV5823460.1"/>
    </source>
</evidence>
<dbReference type="Pfam" id="PF07063">
    <property type="entry name" value="HGLS"/>
    <property type="match status" value="1"/>
</dbReference>
<dbReference type="EC" id="1.13.11.93" evidence="6"/>
<proteinExistence type="inferred from homology"/>
<protein>
    <recommendedName>
        <fullName evidence="6">2-oxoadipate dioxygenase/decarboxylase</fullName>
        <ecNumber evidence="6">1.13.11.93</ecNumber>
    </recommendedName>
    <alternativeName>
        <fullName evidence="7">2-hydroxyglutarate synthase</fullName>
    </alternativeName>
</protein>
<dbReference type="InterPro" id="IPR009770">
    <property type="entry name" value="HGLS"/>
</dbReference>
<dbReference type="PANTHER" id="PTHR31136:SF5">
    <property type="entry name" value="2-OXOADIPATE DIOXYGENASE_DECARBOXYLASE, CHLOROPLASTIC"/>
    <property type="match status" value="1"/>
</dbReference>